<dbReference type="InterPro" id="IPR006073">
    <property type="entry name" value="GTP-bd"/>
</dbReference>
<feature type="domain" description="G" evidence="3">
    <location>
        <begin position="23"/>
        <end position="84"/>
    </location>
</feature>
<reference evidence="4" key="1">
    <citation type="submission" date="2022-07" db="EMBL/GenBank/DDBJ databases">
        <title>Genome Sequence of Physisporinus lineatus.</title>
        <authorList>
            <person name="Buettner E."/>
        </authorList>
    </citation>
    <scope>NUCLEOTIDE SEQUENCE</scope>
    <source>
        <strain evidence="4">VT162</strain>
    </source>
</reference>
<dbReference type="InterPro" id="IPR027417">
    <property type="entry name" value="P-loop_NTPase"/>
</dbReference>
<dbReference type="GO" id="GO:0005525">
    <property type="term" value="F:GTP binding"/>
    <property type="evidence" value="ECO:0007669"/>
    <property type="project" value="InterPro"/>
</dbReference>
<dbReference type="Pfam" id="PF01926">
    <property type="entry name" value="MMR_HSR1"/>
    <property type="match status" value="1"/>
</dbReference>
<comment type="caution">
    <text evidence="4">The sequence shown here is derived from an EMBL/GenBank/DDBJ whole genome shotgun (WGS) entry which is preliminary data.</text>
</comment>
<dbReference type="SUPFAM" id="SSF52540">
    <property type="entry name" value="P-loop containing nucleoside triphosphate hydrolases"/>
    <property type="match status" value="1"/>
</dbReference>
<name>A0AAD5V4T1_9APHY</name>
<organism evidence="4 5">
    <name type="scientific">Meripilus lineatus</name>
    <dbReference type="NCBI Taxonomy" id="2056292"/>
    <lineage>
        <taxon>Eukaryota</taxon>
        <taxon>Fungi</taxon>
        <taxon>Dikarya</taxon>
        <taxon>Basidiomycota</taxon>
        <taxon>Agaricomycotina</taxon>
        <taxon>Agaricomycetes</taxon>
        <taxon>Polyporales</taxon>
        <taxon>Meripilaceae</taxon>
        <taxon>Meripilus</taxon>
    </lineage>
</organism>
<feature type="coiled-coil region" evidence="1">
    <location>
        <begin position="330"/>
        <end position="382"/>
    </location>
</feature>
<gene>
    <name evidence="4" type="ORF">NLI96_g5611</name>
</gene>
<evidence type="ECO:0000256" key="2">
    <source>
        <dbReference type="SAM" id="MobiDB-lite"/>
    </source>
</evidence>
<keyword evidence="5" id="KW-1185">Reference proteome</keyword>
<keyword evidence="1" id="KW-0175">Coiled coil</keyword>
<evidence type="ECO:0000256" key="1">
    <source>
        <dbReference type="SAM" id="Coils"/>
    </source>
</evidence>
<dbReference type="Proteomes" id="UP001212997">
    <property type="component" value="Unassembled WGS sequence"/>
</dbReference>
<protein>
    <recommendedName>
        <fullName evidence="3">G domain-containing protein</fullName>
    </recommendedName>
</protein>
<dbReference type="CDD" id="cd00882">
    <property type="entry name" value="Ras_like_GTPase"/>
    <property type="match status" value="1"/>
</dbReference>
<dbReference type="EMBL" id="JANAWD010000187">
    <property type="protein sequence ID" value="KAJ3484499.1"/>
    <property type="molecule type" value="Genomic_DNA"/>
</dbReference>
<feature type="region of interest" description="Disordered" evidence="2">
    <location>
        <begin position="403"/>
        <end position="464"/>
    </location>
</feature>
<evidence type="ECO:0000313" key="4">
    <source>
        <dbReference type="EMBL" id="KAJ3484499.1"/>
    </source>
</evidence>
<sequence length="543" mass="61228">MPLDKISIPPATTTQSLHNDEITIAVMGASGTGKSTFINIASGSHLQVGVGLKSCTSTINHSDVFDIGGVPVRLIDTPGFDDTVVSDTDILKLIASYFASELEQGRKLSGVIYMHRISDVRMGGTARKNFAMFRKLCGEQFLGNVAIVTNMWSSVPPSVGEAREKELCTDELLYKPVLDKGSRIMRHNGTSESARAILQQFLFNPPLTLRIQQEIVNEQKDITETAACGELDRELEELKKVQEEELRDLREQLEEAKRAHDAETMEEVETARKEIEEKLQSLRNRREKLSEEYREMGKPQSPDVPPASHHRKRPPIADTRELRSPSIDEIAQLRAQLETKSIEEEALRRTFEQAEERHKREVEGLKRQVKQVQAESKKALRSLMMKHAVELKVQAEKLVPRLLPHTTGEGTGRHGLGQTVASSEGSDASKRKVEESSTHELHTKRRRDEEEDEHNPGCLPFNAQMSRKDVAIRSTLHRTVRSPTIRGWPSRLSSRTIDSEWQMVVCESRDQVVQNHILSLDEWSAMSAQGWTNSCNEKARLAK</sequence>
<accession>A0AAD5V4T1</accession>
<dbReference type="Gene3D" id="3.40.50.300">
    <property type="entry name" value="P-loop containing nucleotide triphosphate hydrolases"/>
    <property type="match status" value="1"/>
</dbReference>
<feature type="region of interest" description="Disordered" evidence="2">
    <location>
        <begin position="288"/>
        <end position="323"/>
    </location>
</feature>
<feature type="compositionally biased region" description="Basic and acidic residues" evidence="2">
    <location>
        <begin position="427"/>
        <end position="441"/>
    </location>
</feature>
<evidence type="ECO:0000259" key="3">
    <source>
        <dbReference type="Pfam" id="PF01926"/>
    </source>
</evidence>
<feature type="compositionally biased region" description="Basic and acidic residues" evidence="2">
    <location>
        <begin position="288"/>
        <end position="297"/>
    </location>
</feature>
<dbReference type="AlphaFoldDB" id="A0AAD5V4T1"/>
<evidence type="ECO:0000313" key="5">
    <source>
        <dbReference type="Proteomes" id="UP001212997"/>
    </source>
</evidence>
<proteinExistence type="predicted"/>